<comment type="subcellular location">
    <subcellularLocation>
        <location evidence="1">Nucleus</location>
    </subcellularLocation>
</comment>
<dbReference type="EMBL" id="BGPR01000298">
    <property type="protein sequence ID" value="GBM11377.1"/>
    <property type="molecule type" value="Genomic_DNA"/>
</dbReference>
<dbReference type="AlphaFoldDB" id="A0A4Y2D5J9"/>
<sequence>MTARHHLPEELRWRAIGRREAGQIQTEVGRWINLSPSVVHRLSQQFLTTNSASRRFSQGRPTATTSADDRYLSLCARRNRTATPTQLRSSLDAATGWLVSTSIVRRRLHEGDLYARQPAICVPLASRHRRERLRWAHQHVIWTPDQWRIVVLFTDESRFSLQSDSRCYLIWREPGTRYHPSNIRERDAYGEGSVCVWVVSFWVDAQTSMSFHVEL</sequence>
<evidence type="ECO:0000313" key="3">
    <source>
        <dbReference type="EMBL" id="GBM11377.1"/>
    </source>
</evidence>
<dbReference type="InterPro" id="IPR036397">
    <property type="entry name" value="RNaseH_sf"/>
</dbReference>
<evidence type="ECO:0000259" key="2">
    <source>
        <dbReference type="Pfam" id="PF01498"/>
    </source>
</evidence>
<dbReference type="SUPFAM" id="SSF46689">
    <property type="entry name" value="Homeodomain-like"/>
    <property type="match status" value="1"/>
</dbReference>
<dbReference type="GO" id="GO:0003677">
    <property type="term" value="F:DNA binding"/>
    <property type="evidence" value="ECO:0007669"/>
    <property type="project" value="InterPro"/>
</dbReference>
<dbReference type="OrthoDB" id="10357449at2759"/>
<proteinExistence type="predicted"/>
<comment type="caution">
    <text evidence="3">The sequence shown here is derived from an EMBL/GenBank/DDBJ whole genome shotgun (WGS) entry which is preliminary data.</text>
</comment>
<dbReference type="Pfam" id="PF01498">
    <property type="entry name" value="HTH_Tnp_Tc3_2"/>
    <property type="match status" value="1"/>
</dbReference>
<protein>
    <recommendedName>
        <fullName evidence="2">Transposase Tc1-like domain-containing protein</fullName>
    </recommendedName>
</protein>
<evidence type="ECO:0000256" key="1">
    <source>
        <dbReference type="ARBA" id="ARBA00004123"/>
    </source>
</evidence>
<feature type="domain" description="Transposase Tc1-like" evidence="2">
    <location>
        <begin position="69"/>
        <end position="140"/>
    </location>
</feature>
<dbReference type="InterPro" id="IPR002492">
    <property type="entry name" value="Transposase_Tc1-like"/>
</dbReference>
<dbReference type="GO" id="GO:0005634">
    <property type="term" value="C:nucleus"/>
    <property type="evidence" value="ECO:0007669"/>
    <property type="project" value="UniProtKB-SubCell"/>
</dbReference>
<dbReference type="GO" id="GO:0006313">
    <property type="term" value="P:DNA transposition"/>
    <property type="evidence" value="ECO:0007669"/>
    <property type="project" value="InterPro"/>
</dbReference>
<evidence type="ECO:0000313" key="4">
    <source>
        <dbReference type="Proteomes" id="UP000499080"/>
    </source>
</evidence>
<name>A0A4Y2D5J9_ARAVE</name>
<organism evidence="3 4">
    <name type="scientific">Araneus ventricosus</name>
    <name type="common">Orbweaver spider</name>
    <name type="synonym">Epeira ventricosa</name>
    <dbReference type="NCBI Taxonomy" id="182803"/>
    <lineage>
        <taxon>Eukaryota</taxon>
        <taxon>Metazoa</taxon>
        <taxon>Ecdysozoa</taxon>
        <taxon>Arthropoda</taxon>
        <taxon>Chelicerata</taxon>
        <taxon>Arachnida</taxon>
        <taxon>Araneae</taxon>
        <taxon>Araneomorphae</taxon>
        <taxon>Entelegynae</taxon>
        <taxon>Araneoidea</taxon>
        <taxon>Araneidae</taxon>
        <taxon>Araneus</taxon>
    </lineage>
</organism>
<dbReference type="InterPro" id="IPR009057">
    <property type="entry name" value="Homeodomain-like_sf"/>
</dbReference>
<dbReference type="Proteomes" id="UP000499080">
    <property type="component" value="Unassembled WGS sequence"/>
</dbReference>
<dbReference type="Gene3D" id="3.30.420.10">
    <property type="entry name" value="Ribonuclease H-like superfamily/Ribonuclease H"/>
    <property type="match status" value="1"/>
</dbReference>
<keyword evidence="4" id="KW-1185">Reference proteome</keyword>
<accession>A0A4Y2D5J9</accession>
<reference evidence="3 4" key="1">
    <citation type="journal article" date="2019" name="Sci. Rep.">
        <title>Orb-weaving spider Araneus ventricosus genome elucidates the spidroin gene catalogue.</title>
        <authorList>
            <person name="Kono N."/>
            <person name="Nakamura H."/>
            <person name="Ohtoshi R."/>
            <person name="Moran D.A.P."/>
            <person name="Shinohara A."/>
            <person name="Yoshida Y."/>
            <person name="Fujiwara M."/>
            <person name="Mori M."/>
            <person name="Tomita M."/>
            <person name="Arakawa K."/>
        </authorList>
    </citation>
    <scope>NUCLEOTIDE SEQUENCE [LARGE SCALE GENOMIC DNA]</scope>
</reference>
<dbReference type="GO" id="GO:0015074">
    <property type="term" value="P:DNA integration"/>
    <property type="evidence" value="ECO:0007669"/>
    <property type="project" value="InterPro"/>
</dbReference>
<gene>
    <name evidence="3" type="ORF">AVEN_13597_1</name>
</gene>